<dbReference type="PANTHER" id="PTHR11932">
    <property type="entry name" value="CULLIN"/>
    <property type="match status" value="1"/>
</dbReference>
<organism evidence="2 3">
    <name type="scientific">Tritrichomonas musculus</name>
    <dbReference type="NCBI Taxonomy" id="1915356"/>
    <lineage>
        <taxon>Eukaryota</taxon>
        <taxon>Metamonada</taxon>
        <taxon>Parabasalia</taxon>
        <taxon>Tritrichomonadida</taxon>
        <taxon>Tritrichomonadidae</taxon>
        <taxon>Tritrichomonas</taxon>
    </lineage>
</organism>
<dbReference type="SMART" id="SM00884">
    <property type="entry name" value="Cullin_Nedd8"/>
    <property type="match status" value="1"/>
</dbReference>
<name>A0ABR2KZA7_9EUKA</name>
<evidence type="ECO:0000313" key="2">
    <source>
        <dbReference type="EMBL" id="KAK8896247.1"/>
    </source>
</evidence>
<evidence type="ECO:0000313" key="3">
    <source>
        <dbReference type="Proteomes" id="UP001470230"/>
    </source>
</evidence>
<accession>A0ABR2KZA7</accession>
<dbReference type="Pfam" id="PF10557">
    <property type="entry name" value="Cullin_Nedd8"/>
    <property type="match status" value="1"/>
</dbReference>
<dbReference type="InterPro" id="IPR045093">
    <property type="entry name" value="Cullin"/>
</dbReference>
<feature type="domain" description="Cullin neddylation" evidence="1">
    <location>
        <begin position="584"/>
        <end position="651"/>
    </location>
</feature>
<dbReference type="SUPFAM" id="SSF75632">
    <property type="entry name" value="Cullin homology domain"/>
    <property type="match status" value="1"/>
</dbReference>
<dbReference type="Gene3D" id="1.10.10.10">
    <property type="entry name" value="Winged helix-like DNA-binding domain superfamily/Winged helix DNA-binding domain"/>
    <property type="match status" value="1"/>
</dbReference>
<dbReference type="InterPro" id="IPR019559">
    <property type="entry name" value="Cullin_neddylation_domain"/>
</dbReference>
<dbReference type="SUPFAM" id="SSF46785">
    <property type="entry name" value="Winged helix' DNA-binding domain"/>
    <property type="match status" value="1"/>
</dbReference>
<gene>
    <name evidence="2" type="ORF">M9Y10_014143</name>
</gene>
<sequence>MNDDCINILSTALDQSITKNTSFSCQAYQIIYESVISNKIEKIIEDLKKAIDILFHHFIIEIYQNESFSLFFRYSSISNQFIHHKKILSNFFCIVERFSDNSTFSLDQELNQQFIHIFRSLTKFDELLQSFFEKLNTFHFTDFRKSYEFVDLANTSKLIHFCYPEKEKQTVLTDNLLAEARNSAQNFIYGITDINMLEFMTSLNRYLTIEESLLNNLFYKETAETTLLSTYNIFSTEVKNTHYERLSVLVSESIKNREKSLILEYYKFLSFRSPPESSLSLLSELIHEQIKNEPTDNIINLGKAISFYDDIFNTLNNSFLTKEYNRQIVQSLHTKKKEIFKDLISFISKAANSNPDISPIRPILGKIDNKSEFELIYSRHVTRRLVPPTEKQIEREHSIITQIQSSSLTSSYEFSKLLNLLNEASQSIEKHIGPVLICNVSVWPFQPPFPKCSYFDSICNEIQTKYSKSYPNRILTFPFDSWIVCVKDTLKNFVMSGNGVQSQIFLYLNNHEIVHKDSFAPHISSVQMTSALKSLSTKKMPLLIEKETNNEITYFSLNSNYQNKLKSFKLPTPAFVHKTAQNDLIQNRNDQIDAALTKLMKEKRLMKYNEMESEIKERLSGRFRVNSDEVKSRVNELVAREFLEMNEVENTIIYLP</sequence>
<keyword evidence="3" id="KW-1185">Reference proteome</keyword>
<dbReference type="InterPro" id="IPR036388">
    <property type="entry name" value="WH-like_DNA-bd_sf"/>
</dbReference>
<dbReference type="InterPro" id="IPR036390">
    <property type="entry name" value="WH_DNA-bd_sf"/>
</dbReference>
<dbReference type="Proteomes" id="UP001470230">
    <property type="component" value="Unassembled WGS sequence"/>
</dbReference>
<dbReference type="EMBL" id="JAPFFF010000002">
    <property type="protein sequence ID" value="KAK8896247.1"/>
    <property type="molecule type" value="Genomic_DNA"/>
</dbReference>
<proteinExistence type="predicted"/>
<dbReference type="InterPro" id="IPR036317">
    <property type="entry name" value="Cullin_homology_sf"/>
</dbReference>
<comment type="caution">
    <text evidence="2">The sequence shown here is derived from an EMBL/GenBank/DDBJ whole genome shotgun (WGS) entry which is preliminary data.</text>
</comment>
<reference evidence="2 3" key="1">
    <citation type="submission" date="2024-04" db="EMBL/GenBank/DDBJ databases">
        <title>Tritrichomonas musculus Genome.</title>
        <authorList>
            <person name="Alves-Ferreira E."/>
            <person name="Grigg M."/>
            <person name="Lorenzi H."/>
            <person name="Galac M."/>
        </authorList>
    </citation>
    <scope>NUCLEOTIDE SEQUENCE [LARGE SCALE GENOMIC DNA]</scope>
    <source>
        <strain evidence="2 3">EAF2021</strain>
    </source>
</reference>
<evidence type="ECO:0000259" key="1">
    <source>
        <dbReference type="SMART" id="SM00884"/>
    </source>
</evidence>
<protein>
    <recommendedName>
        <fullName evidence="1">Cullin neddylation domain-containing protein</fullName>
    </recommendedName>
</protein>